<reference evidence="1" key="1">
    <citation type="journal article" date="2020" name="Stud. Mycol.">
        <title>101 Dothideomycetes genomes: a test case for predicting lifestyles and emergence of pathogens.</title>
        <authorList>
            <person name="Haridas S."/>
            <person name="Albert R."/>
            <person name="Binder M."/>
            <person name="Bloem J."/>
            <person name="Labutti K."/>
            <person name="Salamov A."/>
            <person name="Andreopoulos B."/>
            <person name="Baker S."/>
            <person name="Barry K."/>
            <person name="Bills G."/>
            <person name="Bluhm B."/>
            <person name="Cannon C."/>
            <person name="Castanera R."/>
            <person name="Culley D."/>
            <person name="Daum C."/>
            <person name="Ezra D."/>
            <person name="Gonzalez J."/>
            <person name="Henrissat B."/>
            <person name="Kuo A."/>
            <person name="Liang C."/>
            <person name="Lipzen A."/>
            <person name="Lutzoni F."/>
            <person name="Magnuson J."/>
            <person name="Mondo S."/>
            <person name="Nolan M."/>
            <person name="Ohm R."/>
            <person name="Pangilinan J."/>
            <person name="Park H.-J."/>
            <person name="Ramirez L."/>
            <person name="Alfaro M."/>
            <person name="Sun H."/>
            <person name="Tritt A."/>
            <person name="Yoshinaga Y."/>
            <person name="Zwiers L.-H."/>
            <person name="Turgeon B."/>
            <person name="Goodwin S."/>
            <person name="Spatafora J."/>
            <person name="Crous P."/>
            <person name="Grigoriev I."/>
        </authorList>
    </citation>
    <scope>NUCLEOTIDE SEQUENCE</scope>
    <source>
        <strain evidence="1">CBS 161.51</strain>
    </source>
</reference>
<organism evidence="1 2">
    <name type="scientific">Clathrospora elynae</name>
    <dbReference type="NCBI Taxonomy" id="706981"/>
    <lineage>
        <taxon>Eukaryota</taxon>
        <taxon>Fungi</taxon>
        <taxon>Dikarya</taxon>
        <taxon>Ascomycota</taxon>
        <taxon>Pezizomycotina</taxon>
        <taxon>Dothideomycetes</taxon>
        <taxon>Pleosporomycetidae</taxon>
        <taxon>Pleosporales</taxon>
        <taxon>Diademaceae</taxon>
        <taxon>Clathrospora</taxon>
    </lineage>
</organism>
<keyword evidence="2" id="KW-1185">Reference proteome</keyword>
<proteinExistence type="predicted"/>
<accession>A0A6A5SL16</accession>
<dbReference type="AlphaFoldDB" id="A0A6A5SL16"/>
<evidence type="ECO:0000313" key="1">
    <source>
        <dbReference type="EMBL" id="KAF1940318.1"/>
    </source>
</evidence>
<dbReference type="Proteomes" id="UP000800038">
    <property type="component" value="Unassembled WGS sequence"/>
</dbReference>
<protein>
    <submittedName>
        <fullName evidence="1">Uncharacterized protein</fullName>
    </submittedName>
</protein>
<gene>
    <name evidence="1" type="ORF">EJ02DRAFT_495090</name>
</gene>
<dbReference type="EMBL" id="ML976065">
    <property type="protein sequence ID" value="KAF1940318.1"/>
    <property type="molecule type" value="Genomic_DNA"/>
</dbReference>
<name>A0A6A5SL16_9PLEO</name>
<sequence length="231" mass="27215">MNHAGLSGAYWRFMWKDKAIVHEATELDNFLATDLLLQYRWRIQRFVRKDSHADVYSLLDELHPELELEGHYFMAVEIGNCGAYATRKQRRMRESRQYIQNFWHDDTMRLVMRVPEPVNSYQLRNTQREFSSLINQGRLAKKIAPWALGSKDKPTYTAVLRKEALKERPNVCKSYPAEWRMRKFTERRANVSTGLFCAMKHQGRIEVNIVSTAKERAGLMPKAEFLKECAR</sequence>
<evidence type="ECO:0000313" key="2">
    <source>
        <dbReference type="Proteomes" id="UP000800038"/>
    </source>
</evidence>
<dbReference type="OrthoDB" id="3801394at2759"/>